<evidence type="ECO:0000313" key="2">
    <source>
        <dbReference type="EMBL" id="MEC5384089.1"/>
    </source>
</evidence>
<keyword evidence="1" id="KW-0732">Signal</keyword>
<protein>
    <submittedName>
        <fullName evidence="2">Uncharacterized protein</fullName>
    </submittedName>
</protein>
<name>A0ABU6JXU2_9RHOO</name>
<sequence>MTYVKALLISLVALFGYPAVAGPYTTAAGTCLTDNTTGKERKELARWIFMAMAAHPEMRDLTTASAEARDKTDQSMGKLVTRLLSENCAAQTRAAVKNEGSESLKAAFGILGQLAMQEIMSNAEVNASIGGFEKYLDKQKLESALSTK</sequence>
<keyword evidence="3" id="KW-1185">Reference proteome</keyword>
<evidence type="ECO:0000313" key="3">
    <source>
        <dbReference type="Proteomes" id="UP001331561"/>
    </source>
</evidence>
<dbReference type="EMBL" id="JAYXHS010000001">
    <property type="protein sequence ID" value="MEC5384089.1"/>
    <property type="molecule type" value="Genomic_DNA"/>
</dbReference>
<proteinExistence type="predicted"/>
<organism evidence="2 3">
    <name type="scientific">Uliginosibacterium silvisoli</name>
    <dbReference type="NCBI Taxonomy" id="3114758"/>
    <lineage>
        <taxon>Bacteria</taxon>
        <taxon>Pseudomonadati</taxon>
        <taxon>Pseudomonadota</taxon>
        <taxon>Betaproteobacteria</taxon>
        <taxon>Rhodocyclales</taxon>
        <taxon>Zoogloeaceae</taxon>
        <taxon>Uliginosibacterium</taxon>
    </lineage>
</organism>
<dbReference type="RefSeq" id="WP_327597075.1">
    <property type="nucleotide sequence ID" value="NZ_JAYXHS010000001.1"/>
</dbReference>
<feature type="signal peptide" evidence="1">
    <location>
        <begin position="1"/>
        <end position="21"/>
    </location>
</feature>
<evidence type="ECO:0000256" key="1">
    <source>
        <dbReference type="SAM" id="SignalP"/>
    </source>
</evidence>
<dbReference type="Proteomes" id="UP001331561">
    <property type="component" value="Unassembled WGS sequence"/>
</dbReference>
<comment type="caution">
    <text evidence="2">The sequence shown here is derived from an EMBL/GenBank/DDBJ whole genome shotgun (WGS) entry which is preliminary data.</text>
</comment>
<gene>
    <name evidence="2" type="ORF">VVD49_00055</name>
</gene>
<reference evidence="2 3" key="1">
    <citation type="submission" date="2024-01" db="EMBL/GenBank/DDBJ databases">
        <title>Uliginosibacterium soil sp. nov.</title>
        <authorList>
            <person name="Lv Y."/>
        </authorList>
    </citation>
    <scope>NUCLEOTIDE SEQUENCE [LARGE SCALE GENOMIC DNA]</scope>
    <source>
        <strain evidence="2 3">H3</strain>
    </source>
</reference>
<feature type="chain" id="PRO_5046433900" evidence="1">
    <location>
        <begin position="22"/>
        <end position="148"/>
    </location>
</feature>
<accession>A0ABU6JXU2</accession>